<dbReference type="Proteomes" id="UP001498469">
    <property type="component" value="Unassembled WGS sequence"/>
</dbReference>
<evidence type="ECO:0000313" key="3">
    <source>
        <dbReference type="Proteomes" id="UP001498469"/>
    </source>
</evidence>
<evidence type="ECO:0000313" key="2">
    <source>
        <dbReference type="EMBL" id="MEF2114183.1"/>
    </source>
</evidence>
<protein>
    <submittedName>
        <fullName evidence="2">Uncharacterized protein</fullName>
    </submittedName>
</protein>
<keyword evidence="3" id="KW-1185">Reference proteome</keyword>
<name>A0ABU7USB7_9CLOT</name>
<comment type="caution">
    <text evidence="2">The sequence shown here is derived from an EMBL/GenBank/DDBJ whole genome shotgun (WGS) entry which is preliminary data.</text>
</comment>
<reference evidence="2 3" key="1">
    <citation type="submission" date="2023-11" db="EMBL/GenBank/DDBJ databases">
        <title>Draft genome sequence of a psychrophilic Clostridium strain from permafrost water brine.</title>
        <authorList>
            <person name="Shcherbakova V.A."/>
            <person name="Trubitsyn V.E."/>
            <person name="Zakharyuk A.G."/>
        </authorList>
    </citation>
    <scope>NUCLEOTIDE SEQUENCE [LARGE SCALE GENOMIC DNA]</scope>
    <source>
        <strain evidence="2 3">14F</strain>
    </source>
</reference>
<dbReference type="RefSeq" id="WP_216253014.1">
    <property type="nucleotide sequence ID" value="NZ_JAZHFS010000020.1"/>
</dbReference>
<accession>A0ABU7USB7</accession>
<feature type="region of interest" description="Disordered" evidence="1">
    <location>
        <begin position="39"/>
        <end position="70"/>
    </location>
</feature>
<organism evidence="2 3">
    <name type="scientific">Clostridium frigoriphilum</name>
    <dbReference type="NCBI Taxonomy" id="443253"/>
    <lineage>
        <taxon>Bacteria</taxon>
        <taxon>Bacillati</taxon>
        <taxon>Bacillota</taxon>
        <taxon>Clostridia</taxon>
        <taxon>Eubacteriales</taxon>
        <taxon>Clostridiaceae</taxon>
        <taxon>Clostridium</taxon>
    </lineage>
</organism>
<gene>
    <name evidence="2" type="ORF">SJI18_17965</name>
</gene>
<dbReference type="EMBL" id="JAZHFS010000020">
    <property type="protein sequence ID" value="MEF2114183.1"/>
    <property type="molecule type" value="Genomic_DNA"/>
</dbReference>
<proteinExistence type="predicted"/>
<sequence length="76" mass="8650">MSKDNDINYNEGNDKIQNDNVKQFLNSIANSHSIKDELLKKNSESKSPLENVSGEKDKSDDREDNSDGTYKIINFL</sequence>
<evidence type="ECO:0000256" key="1">
    <source>
        <dbReference type="SAM" id="MobiDB-lite"/>
    </source>
</evidence>